<evidence type="ECO:0000313" key="13">
    <source>
        <dbReference type="Proteomes" id="UP000178240"/>
    </source>
</evidence>
<dbReference type="NCBIfam" id="TIGR03594">
    <property type="entry name" value="GTPase_EngA"/>
    <property type="match status" value="1"/>
</dbReference>
<dbReference type="EMBL" id="MHIE01000018">
    <property type="protein sequence ID" value="OGY45569.1"/>
    <property type="molecule type" value="Genomic_DNA"/>
</dbReference>
<feature type="binding site" evidence="8">
    <location>
        <begin position="23"/>
        <end position="30"/>
    </location>
    <ligand>
        <name>GTP</name>
        <dbReference type="ChEBI" id="CHEBI:37565"/>
        <label>1</label>
    </ligand>
</feature>
<organism evidence="12 13">
    <name type="scientific">Candidatus Buchananbacteria bacterium RIFCSPHIGHO2_01_FULL_44_11</name>
    <dbReference type="NCBI Taxonomy" id="1797535"/>
    <lineage>
        <taxon>Bacteria</taxon>
        <taxon>Candidatus Buchananiibacteriota</taxon>
    </lineage>
</organism>
<evidence type="ECO:0000256" key="8">
    <source>
        <dbReference type="HAMAP-Rule" id="MF_00195"/>
    </source>
</evidence>
<comment type="caution">
    <text evidence="12">The sequence shown here is derived from an EMBL/GenBank/DDBJ whole genome shotgun (WGS) entry which is preliminary data.</text>
</comment>
<dbReference type="PRINTS" id="PR00449">
    <property type="entry name" value="RASTRNSFRMNG"/>
</dbReference>
<dbReference type="InterPro" id="IPR015946">
    <property type="entry name" value="KH_dom-like_a/b"/>
</dbReference>
<evidence type="ECO:0000256" key="7">
    <source>
        <dbReference type="ARBA" id="ARBA00032345"/>
    </source>
</evidence>
<feature type="binding site" evidence="8">
    <location>
        <begin position="265"/>
        <end position="269"/>
    </location>
    <ligand>
        <name>GTP</name>
        <dbReference type="ChEBI" id="CHEBI:37565"/>
        <label>2</label>
    </ligand>
</feature>
<feature type="binding site" evidence="8">
    <location>
        <begin position="152"/>
        <end position="155"/>
    </location>
    <ligand>
        <name>GTP</name>
        <dbReference type="ChEBI" id="CHEBI:37565"/>
        <label>1</label>
    </ligand>
</feature>
<protein>
    <recommendedName>
        <fullName evidence="2 8">GTPase Der</fullName>
    </recommendedName>
    <alternativeName>
        <fullName evidence="7 8">GTP-binding protein EngA</fullName>
    </alternativeName>
</protein>
<feature type="binding site" evidence="8">
    <location>
        <begin position="330"/>
        <end position="333"/>
    </location>
    <ligand>
        <name>GTP</name>
        <dbReference type="ChEBI" id="CHEBI:37565"/>
        <label>2</label>
    </ligand>
</feature>
<dbReference type="PIRSF" id="PIRSF006485">
    <property type="entry name" value="GTP-binding_EngA"/>
    <property type="match status" value="1"/>
</dbReference>
<name>A0A1G1XZQ1_9BACT</name>
<evidence type="ECO:0000256" key="2">
    <source>
        <dbReference type="ARBA" id="ARBA00020953"/>
    </source>
</evidence>
<evidence type="ECO:0000256" key="9">
    <source>
        <dbReference type="PROSITE-ProRule" id="PRU01049"/>
    </source>
</evidence>
<dbReference type="Gene3D" id="3.40.50.300">
    <property type="entry name" value="P-loop containing nucleotide triphosphate hydrolases"/>
    <property type="match status" value="2"/>
</dbReference>
<dbReference type="HAMAP" id="MF_00195">
    <property type="entry name" value="GTPase_Der"/>
    <property type="match status" value="1"/>
</dbReference>
<gene>
    <name evidence="8" type="primary">der</name>
    <name evidence="12" type="ORF">A2744_02505</name>
</gene>
<dbReference type="CDD" id="cd01894">
    <property type="entry name" value="EngA1"/>
    <property type="match status" value="1"/>
</dbReference>
<dbReference type="InterPro" id="IPR005225">
    <property type="entry name" value="Small_GTP-bd"/>
</dbReference>
<comment type="subunit">
    <text evidence="8">Associates with the 50S ribosomal subunit.</text>
</comment>
<comment type="function">
    <text evidence="8 10">GTPase that plays an essential role in the late steps of ribosome biogenesis.</text>
</comment>
<comment type="similarity">
    <text evidence="1 8 9 10">Belongs to the TRAFAC class TrmE-Era-EngA-EngB-Septin-like GTPase superfamily. EngA (Der) GTPase family.</text>
</comment>
<dbReference type="InterPro" id="IPR031166">
    <property type="entry name" value="G_ENGA"/>
</dbReference>
<keyword evidence="6 8" id="KW-0342">GTP-binding</keyword>
<evidence type="ECO:0000259" key="11">
    <source>
        <dbReference type="PROSITE" id="PS51712"/>
    </source>
</evidence>
<feature type="domain" description="EngA-type G" evidence="11">
    <location>
        <begin position="212"/>
        <end position="388"/>
    </location>
</feature>
<dbReference type="Pfam" id="PF01926">
    <property type="entry name" value="MMR_HSR1"/>
    <property type="match status" value="2"/>
</dbReference>
<feature type="binding site" evidence="8">
    <location>
        <begin position="218"/>
        <end position="225"/>
    </location>
    <ligand>
        <name>GTP</name>
        <dbReference type="ChEBI" id="CHEBI:37565"/>
        <label>2</label>
    </ligand>
</feature>
<evidence type="ECO:0000256" key="5">
    <source>
        <dbReference type="ARBA" id="ARBA00022741"/>
    </source>
</evidence>
<dbReference type="STRING" id="1797535.A2744_02505"/>
<dbReference type="CDD" id="cd01895">
    <property type="entry name" value="EngA2"/>
    <property type="match status" value="1"/>
</dbReference>
<dbReference type="AlphaFoldDB" id="A0A1G1XZQ1"/>
<dbReference type="PANTHER" id="PTHR43834:SF6">
    <property type="entry name" value="GTPASE DER"/>
    <property type="match status" value="1"/>
</dbReference>
<proteinExistence type="inferred from homology"/>
<dbReference type="NCBIfam" id="TIGR00231">
    <property type="entry name" value="small_GTP"/>
    <property type="match status" value="2"/>
</dbReference>
<evidence type="ECO:0000256" key="1">
    <source>
        <dbReference type="ARBA" id="ARBA00008279"/>
    </source>
</evidence>
<dbReference type="Gene3D" id="3.30.300.20">
    <property type="match status" value="1"/>
</dbReference>
<evidence type="ECO:0000256" key="3">
    <source>
        <dbReference type="ARBA" id="ARBA00022517"/>
    </source>
</evidence>
<dbReference type="GO" id="GO:0005525">
    <property type="term" value="F:GTP binding"/>
    <property type="evidence" value="ECO:0007669"/>
    <property type="project" value="UniProtKB-UniRule"/>
</dbReference>
<dbReference type="InterPro" id="IPR006073">
    <property type="entry name" value="GTP-bd"/>
</dbReference>
<keyword evidence="4 10" id="KW-0677">Repeat</keyword>
<feature type="binding site" evidence="8">
    <location>
        <begin position="70"/>
        <end position="74"/>
    </location>
    <ligand>
        <name>GTP</name>
        <dbReference type="ChEBI" id="CHEBI:37565"/>
        <label>1</label>
    </ligand>
</feature>
<dbReference type="PROSITE" id="PS51712">
    <property type="entry name" value="G_ENGA"/>
    <property type="match status" value="1"/>
</dbReference>
<reference evidence="12 13" key="1">
    <citation type="journal article" date="2016" name="Nat. Commun.">
        <title>Thousands of microbial genomes shed light on interconnected biogeochemical processes in an aquifer system.</title>
        <authorList>
            <person name="Anantharaman K."/>
            <person name="Brown C.T."/>
            <person name="Hug L.A."/>
            <person name="Sharon I."/>
            <person name="Castelle C.J."/>
            <person name="Probst A.J."/>
            <person name="Thomas B.C."/>
            <person name="Singh A."/>
            <person name="Wilkins M.J."/>
            <person name="Karaoz U."/>
            <person name="Brodie E.L."/>
            <person name="Williams K.H."/>
            <person name="Hubbard S.S."/>
            <person name="Banfield J.F."/>
        </authorList>
    </citation>
    <scope>NUCLEOTIDE SEQUENCE [LARGE SCALE GENOMIC DNA]</scope>
</reference>
<dbReference type="InterPro" id="IPR027417">
    <property type="entry name" value="P-loop_NTPase"/>
</dbReference>
<dbReference type="PANTHER" id="PTHR43834">
    <property type="entry name" value="GTPASE DER"/>
    <property type="match status" value="1"/>
</dbReference>
<dbReference type="InterPro" id="IPR016484">
    <property type="entry name" value="GTPase_Der"/>
</dbReference>
<evidence type="ECO:0000313" key="12">
    <source>
        <dbReference type="EMBL" id="OGY45569.1"/>
    </source>
</evidence>
<keyword evidence="5 8" id="KW-0547">Nucleotide-binding</keyword>
<dbReference type="InterPro" id="IPR032859">
    <property type="entry name" value="KH_dom-like"/>
</dbReference>
<sequence length="478" mass="53250">MSPTAPRPALNRKKIRPTVVIVGRINVGKSSLFNRLTERNKAIVSALAGTTRDYNIGQVSWRKKTFNLIDTGGVNTANLKHSIQALVSKKIANKIKAVEEIESAIIHQTKKALAKADLVLLVVDGQAGLLPEDRELALVLKKLNLPILLVCNKIDSQRWRDQTSEFFQLSLGQPLAVSAANGSGSGDLLDVITAKIPGQPGRPKTTPLPPPIKIALIGKPNAGKSLLLNKIVGEDRVIVSKVPQTTRDPQEIELYYQDQKIVLIDTAGLRRKAGTDTGIEKIANARTVATIKKADLVLFLTEADKKLTSQDNRLAGLLKDSRVSIIVLANKWDLLEGKDPNIDKKMKDYYQASLPFLSFAPLLFVSAKTGRNIDKIMDLILEINRERNKRIEDKILNQVLKSAIRHHLPVQAKTAKHPFIYSLEQTRIRPPEFKLTIGLDDTIHFSYLRFLENQIRKNFGFLGTPIEIRISKLKKKKL</sequence>
<dbReference type="GO" id="GO:0042254">
    <property type="term" value="P:ribosome biogenesis"/>
    <property type="evidence" value="ECO:0007669"/>
    <property type="project" value="UniProtKB-KW"/>
</dbReference>
<keyword evidence="3 8" id="KW-0690">Ribosome biogenesis</keyword>
<evidence type="ECO:0000256" key="6">
    <source>
        <dbReference type="ARBA" id="ARBA00023134"/>
    </source>
</evidence>
<dbReference type="Pfam" id="PF14714">
    <property type="entry name" value="KH_dom-like"/>
    <property type="match status" value="1"/>
</dbReference>
<accession>A0A1G1XZQ1</accession>
<evidence type="ECO:0000256" key="10">
    <source>
        <dbReference type="RuleBase" id="RU004481"/>
    </source>
</evidence>
<dbReference type="SUPFAM" id="SSF52540">
    <property type="entry name" value="P-loop containing nucleoside triphosphate hydrolases"/>
    <property type="match status" value="2"/>
</dbReference>
<evidence type="ECO:0000256" key="4">
    <source>
        <dbReference type="ARBA" id="ARBA00022737"/>
    </source>
</evidence>
<dbReference type="Proteomes" id="UP000178240">
    <property type="component" value="Unassembled WGS sequence"/>
</dbReference>